<keyword evidence="1" id="KW-0732">Signal</keyword>
<name>A0A0A2LJ33_9FLAO</name>
<feature type="signal peptide" evidence="1">
    <location>
        <begin position="1"/>
        <end position="23"/>
    </location>
</feature>
<evidence type="ECO:0000313" key="3">
    <source>
        <dbReference type="EMBL" id="KGO79939.1"/>
    </source>
</evidence>
<sequence>MKKRNLYFILFFVAAMVPFVSHAQKFATKTGDIKFEASVPSFEEVAAENKNVSAILNANNGELAALALMNGFRFKVALMEEHFNESYAETAKYPKAVFKGKLEGFSLKALSEKPKQFTLTGELTLHGKTKKINDVAMVSVKGNTITIIGNFMVKPADFDIDVPKVVSKKIADEVQVAYTFLLEE</sequence>
<evidence type="ECO:0000313" key="4">
    <source>
        <dbReference type="Proteomes" id="UP000030129"/>
    </source>
</evidence>
<feature type="domain" description="Lipid/polyisoprenoid-binding YceI-like" evidence="2">
    <location>
        <begin position="25"/>
        <end position="183"/>
    </location>
</feature>
<dbReference type="STRING" id="1406840.Q763_12100"/>
<dbReference type="SUPFAM" id="SSF101874">
    <property type="entry name" value="YceI-like"/>
    <property type="match status" value="1"/>
</dbReference>
<dbReference type="PANTHER" id="PTHR34406:SF1">
    <property type="entry name" value="PROTEIN YCEI"/>
    <property type="match status" value="1"/>
</dbReference>
<proteinExistence type="predicted"/>
<dbReference type="PANTHER" id="PTHR34406">
    <property type="entry name" value="PROTEIN YCEI"/>
    <property type="match status" value="1"/>
</dbReference>
<dbReference type="InterPro" id="IPR007372">
    <property type="entry name" value="Lipid/polyisoprenoid-bd_YceI"/>
</dbReference>
<gene>
    <name evidence="3" type="ORF">Q763_12100</name>
</gene>
<dbReference type="RefSeq" id="WP_035134525.1">
    <property type="nucleotide sequence ID" value="NZ_JRLV01000014.1"/>
</dbReference>
<dbReference type="eggNOG" id="COG2353">
    <property type="taxonomic scope" value="Bacteria"/>
</dbReference>
<dbReference type="InterPro" id="IPR036761">
    <property type="entry name" value="TTHA0802/YceI-like_sf"/>
</dbReference>
<evidence type="ECO:0000256" key="1">
    <source>
        <dbReference type="SAM" id="SignalP"/>
    </source>
</evidence>
<dbReference type="SMART" id="SM00867">
    <property type="entry name" value="YceI"/>
    <property type="match status" value="1"/>
</dbReference>
<protein>
    <recommendedName>
        <fullName evidence="2">Lipid/polyisoprenoid-binding YceI-like domain-containing protein</fullName>
    </recommendedName>
</protein>
<keyword evidence="4" id="KW-1185">Reference proteome</keyword>
<dbReference type="Gene3D" id="2.40.128.110">
    <property type="entry name" value="Lipid/polyisoprenoid-binding, YceI-like"/>
    <property type="match status" value="1"/>
</dbReference>
<dbReference type="Pfam" id="PF04264">
    <property type="entry name" value="YceI"/>
    <property type="match status" value="1"/>
</dbReference>
<reference evidence="3 4" key="1">
    <citation type="submission" date="2013-09" db="EMBL/GenBank/DDBJ databases">
        <authorList>
            <person name="Zeng Z."/>
            <person name="Chen C."/>
        </authorList>
    </citation>
    <scope>NUCLEOTIDE SEQUENCE [LARGE SCALE GENOMIC DNA]</scope>
    <source>
        <strain evidence="3 4">F44-8</strain>
    </source>
</reference>
<comment type="caution">
    <text evidence="3">The sequence shown here is derived from an EMBL/GenBank/DDBJ whole genome shotgun (WGS) entry which is preliminary data.</text>
</comment>
<evidence type="ECO:0000259" key="2">
    <source>
        <dbReference type="SMART" id="SM00867"/>
    </source>
</evidence>
<dbReference type="Proteomes" id="UP000030129">
    <property type="component" value="Unassembled WGS sequence"/>
</dbReference>
<dbReference type="AlphaFoldDB" id="A0A0A2LJ33"/>
<feature type="chain" id="PRO_5002002238" description="Lipid/polyisoprenoid-binding YceI-like domain-containing protein" evidence="1">
    <location>
        <begin position="24"/>
        <end position="184"/>
    </location>
</feature>
<dbReference type="EMBL" id="JRLV01000014">
    <property type="protein sequence ID" value="KGO79939.1"/>
    <property type="molecule type" value="Genomic_DNA"/>
</dbReference>
<accession>A0A0A2LJ33</accession>
<organism evidence="3 4">
    <name type="scientific">Flavobacterium beibuense F44-8</name>
    <dbReference type="NCBI Taxonomy" id="1406840"/>
    <lineage>
        <taxon>Bacteria</taxon>
        <taxon>Pseudomonadati</taxon>
        <taxon>Bacteroidota</taxon>
        <taxon>Flavobacteriia</taxon>
        <taxon>Flavobacteriales</taxon>
        <taxon>Flavobacteriaceae</taxon>
        <taxon>Flavobacterium</taxon>
    </lineage>
</organism>